<proteinExistence type="predicted"/>
<dbReference type="RefSeq" id="XP_016621221.1">
    <property type="nucleotide sequence ID" value="XM_016762274.1"/>
</dbReference>
<keyword evidence="3" id="KW-1185">Reference proteome</keyword>
<protein>
    <submittedName>
        <fullName evidence="2">Uncharacterized protein</fullName>
    </submittedName>
</protein>
<feature type="compositionally biased region" description="Basic residues" evidence="1">
    <location>
        <begin position="822"/>
        <end position="834"/>
    </location>
</feature>
<sequence>MAATSETSQSSSLPILGPVRKTLSPFELLITCNPPILESLLAQVPTETIFRLYQTSSYLRDFFSRSPTSWRYISWRLYQPAATTASVTVNLSGTASRPSSNYALDQIILTVINPFSTRLASLELDNTAVSGTTLTSTVLILRRETLRHVSVRGCKNVSLKYHINPWLQMHALARESPDAGGPPGFETLALKSLYTYRCRHHRRRPYLPSSLARKESDSEPTHELVLTCHKLGIWTDTAWCTTPGARCYRRRGYVKLRMPQDPREVWVVYDRLWRSRNWLGPTDQPKTYSLTKKRKWDCRSWEVDEEGMNGEAIGTGLEGKATPAHLRESHRKFVENITCHNCSVEILERCEQCSVMMHCVGCRKTLCASCAFDRPYLRNKNAPEEERNKFWWAPGYAVSPCSMQDQDLPPNGAADGNQNVNANTLPNIKFKWCCTEPLFSGGGGITFSNSSNRDSDRIRAAPLPAGQGWEDPEFDHHLPNFFSLKSWRGPGDGPGGVWGSINDLFGAVEDLNTGEHPSSVPRVLCDECYSSEQWKFKCKACSTPICIKHDIGDRVKARICGYRELSVEKQEFKASEKALKLLTMLRQPKRKQQAEAGQGESAEIGILASSPKVGKLAAKSRPLFPSLSPSTATGSATPEASVNAEAGSALRPSRTNLVEVDRPQRPLSPASSSTGPQSRSTSPTPSAHSIPATPEPSSAPRRPARPDIESHPRWRGCKAFFCPPSRSAPGDHRRRCTAAMKPCMECKVYVCADCANTLDPPCPCKGCRSSQIEGDNNLSANVSPNTGSSDTPLFFCPNCRWERMRSGKCKRRTPAFLSARSWHGKKTKKRKDKMRKPLEARRTSHGQGASPSSTEEAIDGLVEFFSSLNVQYPSVGHPQTETSVPLRSDVDGQAEGGSNPHDIQELEDMGTLARDLIRRIQRLRDQFPPGSLAALALPDIRLEDEAEVAVRIARTASDAARAMNPQALAIQMAAELADAHYHSGNVALHSVPSPTSENGNAEEHQFAVEQARNQTQGAHDNRADPPGPAELLEDEELRDEDDGQFEERESSTE</sequence>
<dbReference type="AlphaFoldDB" id="A0A0D2G7G1"/>
<evidence type="ECO:0000256" key="1">
    <source>
        <dbReference type="SAM" id="MobiDB-lite"/>
    </source>
</evidence>
<gene>
    <name evidence="2" type="ORF">Z519_04528</name>
</gene>
<feature type="region of interest" description="Disordered" evidence="1">
    <location>
        <begin position="987"/>
        <end position="1053"/>
    </location>
</feature>
<feature type="region of interest" description="Disordered" evidence="1">
    <location>
        <begin position="821"/>
        <end position="854"/>
    </location>
</feature>
<dbReference type="GeneID" id="27697456"/>
<feature type="compositionally biased region" description="Polar residues" evidence="1">
    <location>
        <begin position="845"/>
        <end position="854"/>
    </location>
</feature>
<dbReference type="VEuPathDB" id="FungiDB:Z519_04528"/>
<feature type="compositionally biased region" description="Polar residues" evidence="1">
    <location>
        <begin position="873"/>
        <end position="885"/>
    </location>
</feature>
<evidence type="ECO:0000313" key="2">
    <source>
        <dbReference type="EMBL" id="KIW94552.1"/>
    </source>
</evidence>
<dbReference type="HOGENOM" id="CLU_005860_1_0_1"/>
<feature type="compositionally biased region" description="Low complexity" evidence="1">
    <location>
        <begin position="668"/>
        <end position="701"/>
    </location>
</feature>
<organism evidence="2 3">
    <name type="scientific">Cladophialophora bantiana (strain ATCC 10958 / CBS 173.52 / CDC B-1940 / NIH 8579)</name>
    <name type="common">Xylohypha bantiana</name>
    <dbReference type="NCBI Taxonomy" id="1442370"/>
    <lineage>
        <taxon>Eukaryota</taxon>
        <taxon>Fungi</taxon>
        <taxon>Dikarya</taxon>
        <taxon>Ascomycota</taxon>
        <taxon>Pezizomycotina</taxon>
        <taxon>Eurotiomycetes</taxon>
        <taxon>Chaetothyriomycetidae</taxon>
        <taxon>Chaetothyriales</taxon>
        <taxon>Herpotrichiellaceae</taxon>
        <taxon>Cladophialophora</taxon>
    </lineage>
</organism>
<dbReference type="EMBL" id="KN846985">
    <property type="protein sequence ID" value="KIW94552.1"/>
    <property type="molecule type" value="Genomic_DNA"/>
</dbReference>
<reference evidence="2" key="1">
    <citation type="submission" date="2015-01" db="EMBL/GenBank/DDBJ databases">
        <title>The Genome Sequence of Cladophialophora bantiana CBS 173.52.</title>
        <authorList>
            <consortium name="The Broad Institute Genomics Platform"/>
            <person name="Cuomo C."/>
            <person name="de Hoog S."/>
            <person name="Gorbushina A."/>
            <person name="Stielow B."/>
            <person name="Teixiera M."/>
            <person name="Abouelleil A."/>
            <person name="Chapman S.B."/>
            <person name="Priest M."/>
            <person name="Young S.K."/>
            <person name="Wortman J."/>
            <person name="Nusbaum C."/>
            <person name="Birren B."/>
        </authorList>
    </citation>
    <scope>NUCLEOTIDE SEQUENCE [LARGE SCALE GENOMIC DNA]</scope>
    <source>
        <strain evidence="2">CBS 173.52</strain>
    </source>
</reference>
<feature type="region of interest" description="Disordered" evidence="1">
    <location>
        <begin position="873"/>
        <end position="901"/>
    </location>
</feature>
<feature type="compositionally biased region" description="Polar residues" evidence="1">
    <location>
        <begin position="627"/>
        <end position="640"/>
    </location>
</feature>
<dbReference type="OrthoDB" id="3903581at2759"/>
<feature type="compositionally biased region" description="Acidic residues" evidence="1">
    <location>
        <begin position="1031"/>
        <end position="1044"/>
    </location>
</feature>
<evidence type="ECO:0000313" key="3">
    <source>
        <dbReference type="Proteomes" id="UP000053789"/>
    </source>
</evidence>
<name>A0A0D2G7G1_CLAB1</name>
<feature type="region of interest" description="Disordered" evidence="1">
    <location>
        <begin position="625"/>
        <end position="711"/>
    </location>
</feature>
<accession>A0A0D2G7G1</accession>
<dbReference type="Proteomes" id="UP000053789">
    <property type="component" value="Unassembled WGS sequence"/>
</dbReference>